<evidence type="ECO:0000256" key="10">
    <source>
        <dbReference type="ARBA" id="ARBA00048109"/>
    </source>
</evidence>
<comment type="subcellular location">
    <subcellularLocation>
        <location evidence="1">Cell membrane</location>
        <topology evidence="1">Single-pass membrane protein</topology>
    </subcellularLocation>
    <subcellularLocation>
        <location evidence="2">Endoplasmic reticulum membrane</location>
    </subcellularLocation>
</comment>
<evidence type="ECO:0000256" key="6">
    <source>
        <dbReference type="ARBA" id="ARBA00022824"/>
    </source>
</evidence>
<comment type="similarity">
    <text evidence="8">In the N-terminal section; belongs to the long-chain O-acyltransferase family.</text>
</comment>
<name>A0A5J9SJE2_9POAL</name>
<comment type="catalytic activity">
    <reaction evidence="10">
        <text>an acyl-CoA + a 1,2-diacyl-sn-glycerol = a triacyl-sn-glycerol + CoA</text>
        <dbReference type="Rhea" id="RHEA:10868"/>
        <dbReference type="ChEBI" id="CHEBI:17815"/>
        <dbReference type="ChEBI" id="CHEBI:57287"/>
        <dbReference type="ChEBI" id="CHEBI:58342"/>
        <dbReference type="ChEBI" id="CHEBI:64615"/>
        <dbReference type="EC" id="2.3.1.20"/>
    </reaction>
</comment>
<reference evidence="13 14" key="1">
    <citation type="journal article" date="2019" name="Sci. Rep.">
        <title>A high-quality genome of Eragrostis curvula grass provides insights into Poaceae evolution and supports new strategies to enhance forage quality.</title>
        <authorList>
            <person name="Carballo J."/>
            <person name="Santos B.A.C.M."/>
            <person name="Zappacosta D."/>
            <person name="Garbus I."/>
            <person name="Selva J.P."/>
            <person name="Gallo C.A."/>
            <person name="Diaz A."/>
            <person name="Albertini E."/>
            <person name="Caccamo M."/>
            <person name="Echenique V."/>
        </authorList>
    </citation>
    <scope>NUCLEOTIDE SEQUENCE [LARGE SCALE GENOMIC DNA]</scope>
    <source>
        <strain evidence="14">cv. Victoria</strain>
        <tissue evidence="13">Leaf</tissue>
    </source>
</reference>
<evidence type="ECO:0000256" key="9">
    <source>
        <dbReference type="ARBA" id="ARBA00047604"/>
    </source>
</evidence>
<dbReference type="GO" id="GO:0005886">
    <property type="term" value="C:plasma membrane"/>
    <property type="evidence" value="ECO:0007669"/>
    <property type="project" value="UniProtKB-SubCell"/>
</dbReference>
<evidence type="ECO:0000256" key="7">
    <source>
        <dbReference type="ARBA" id="ARBA00023315"/>
    </source>
</evidence>
<feature type="domain" description="O-acyltransferase WSD1 C-terminal" evidence="12">
    <location>
        <begin position="346"/>
        <end position="489"/>
    </location>
</feature>
<dbReference type="GO" id="GO:0019432">
    <property type="term" value="P:triglyceride biosynthetic process"/>
    <property type="evidence" value="ECO:0007669"/>
    <property type="project" value="UniProtKB-UniPathway"/>
</dbReference>
<dbReference type="Pfam" id="PF06974">
    <property type="entry name" value="WS_DGAT_C"/>
    <property type="match status" value="1"/>
</dbReference>
<dbReference type="InterPro" id="IPR045034">
    <property type="entry name" value="O-acyltransferase_WSD1-like"/>
</dbReference>
<dbReference type="OrthoDB" id="619536at2759"/>
<evidence type="ECO:0000256" key="8">
    <source>
        <dbReference type="ARBA" id="ARBA00024360"/>
    </source>
</evidence>
<dbReference type="AlphaFoldDB" id="A0A5J9SJE2"/>
<dbReference type="EMBL" id="RWGY01000761">
    <property type="protein sequence ID" value="TVT99107.1"/>
    <property type="molecule type" value="Genomic_DNA"/>
</dbReference>
<keyword evidence="7" id="KW-0012">Acyltransferase</keyword>
<proteinExistence type="inferred from homology"/>
<evidence type="ECO:0000313" key="14">
    <source>
        <dbReference type="Proteomes" id="UP000324897"/>
    </source>
</evidence>
<dbReference type="GO" id="GO:0005789">
    <property type="term" value="C:endoplasmic reticulum membrane"/>
    <property type="evidence" value="ECO:0007669"/>
    <property type="project" value="UniProtKB-SubCell"/>
</dbReference>
<comment type="pathway">
    <text evidence="3">Glycerolipid metabolism; triacylglycerol biosynthesis.</text>
</comment>
<evidence type="ECO:0000256" key="1">
    <source>
        <dbReference type="ARBA" id="ARBA00004162"/>
    </source>
</evidence>
<keyword evidence="14" id="KW-1185">Reference proteome</keyword>
<dbReference type="Gramene" id="TVT99107">
    <property type="protein sequence ID" value="TVT99107"/>
    <property type="gene ID" value="EJB05_55558"/>
</dbReference>
<dbReference type="PANTHER" id="PTHR31650:SF42">
    <property type="entry name" value="OS01G0770100 PROTEIN"/>
    <property type="match status" value="1"/>
</dbReference>
<evidence type="ECO:0000256" key="3">
    <source>
        <dbReference type="ARBA" id="ARBA00004771"/>
    </source>
</evidence>
<dbReference type="InterPro" id="IPR004255">
    <property type="entry name" value="O-acyltransferase_WSD1_N"/>
</dbReference>
<comment type="caution">
    <text evidence="13">The sequence shown here is derived from an EMBL/GenBank/DDBJ whole genome shotgun (WGS) entry which is preliminary data.</text>
</comment>
<dbReference type="InterPro" id="IPR009721">
    <property type="entry name" value="O-acyltransferase_WSD1_C"/>
</dbReference>
<organism evidence="13 14">
    <name type="scientific">Eragrostis curvula</name>
    <name type="common">weeping love grass</name>
    <dbReference type="NCBI Taxonomy" id="38414"/>
    <lineage>
        <taxon>Eukaryota</taxon>
        <taxon>Viridiplantae</taxon>
        <taxon>Streptophyta</taxon>
        <taxon>Embryophyta</taxon>
        <taxon>Tracheophyta</taxon>
        <taxon>Spermatophyta</taxon>
        <taxon>Magnoliopsida</taxon>
        <taxon>Liliopsida</taxon>
        <taxon>Poales</taxon>
        <taxon>Poaceae</taxon>
        <taxon>PACMAD clade</taxon>
        <taxon>Chloridoideae</taxon>
        <taxon>Eragrostideae</taxon>
        <taxon>Eragrostidinae</taxon>
        <taxon>Eragrostis</taxon>
    </lineage>
</organism>
<evidence type="ECO:0000256" key="4">
    <source>
        <dbReference type="ARBA" id="ARBA00005189"/>
    </source>
</evidence>
<evidence type="ECO:0000256" key="5">
    <source>
        <dbReference type="ARBA" id="ARBA00022679"/>
    </source>
</evidence>
<dbReference type="GO" id="GO:0047196">
    <property type="term" value="F:long-chain-alcohol O-fatty-acyltransferase activity"/>
    <property type="evidence" value="ECO:0007669"/>
    <property type="project" value="UniProtKB-EC"/>
</dbReference>
<gene>
    <name evidence="13" type="ORF">EJB05_55558</name>
</gene>
<sequence>MDMHGTSPIASQLPQPSLLSIDTRRAGVSFETDDEPLSPVACLYQDIYILVVMGLCAPIDIRDFRAALEATLVQHPRFCSIRVMTPNPRWFRTVVNLDDHVIVPGLDRTISSVNYDELLEDYLTSLSTLPMDNSKPLWEVHVLDFPTSEAAASLVFRIHHAIGDGMSLISLFVACSQSATDLKPKVLLSSQPSRRKRPIGGLLPRPARSAGVLAFITWALSCALFAWNSVVDFGRVLALPLLGDPHTVFTGVNGVEFRRKRFVSRSLSLVDVKHVKNALNCTVNDVLLGVASAALSRYYFRKLGDHAGNKGCVCVRLAVLVNMRPTAGIQKLDNLMDPHTHHDAKWGNRIGYMILPFHITSHEDPLEYVRQAKKTADRKKNSLEAIFTQKIAEIGTKMLGAKVSGPIFHRFASNITVTSSNMTGPIEQLELFGNKVVYIAPTIYGHPSALTIHWHSYIDTIRVVLAVDDEQFPDSHELLDDFVEALKIIRDSS</sequence>
<protein>
    <submittedName>
        <fullName evidence="13">Uncharacterized protein</fullName>
    </submittedName>
</protein>
<dbReference type="Gene3D" id="3.30.559.10">
    <property type="entry name" value="Chloramphenicol acetyltransferase-like domain"/>
    <property type="match status" value="1"/>
</dbReference>
<accession>A0A5J9SJE2</accession>
<keyword evidence="5" id="KW-0808">Transferase</keyword>
<dbReference type="SUPFAM" id="SSF52777">
    <property type="entry name" value="CoA-dependent acyltransferases"/>
    <property type="match status" value="1"/>
</dbReference>
<dbReference type="UniPathway" id="UPA00282"/>
<dbReference type="Proteomes" id="UP000324897">
    <property type="component" value="Unassembled WGS sequence"/>
</dbReference>
<dbReference type="Pfam" id="PF03007">
    <property type="entry name" value="WS_DGAT_cat"/>
    <property type="match status" value="1"/>
</dbReference>
<dbReference type="InterPro" id="IPR023213">
    <property type="entry name" value="CAT-like_dom_sf"/>
</dbReference>
<evidence type="ECO:0000313" key="13">
    <source>
        <dbReference type="EMBL" id="TVT99107.1"/>
    </source>
</evidence>
<feature type="domain" description="O-acyltransferase WSD1-like N-terminal" evidence="11">
    <location>
        <begin position="60"/>
        <end position="286"/>
    </location>
</feature>
<comment type="catalytic activity">
    <reaction evidence="9">
        <text>a long chain fatty alcohol + a fatty acyl-CoA = a long-chain alcohol wax ester + CoA</text>
        <dbReference type="Rhea" id="RHEA:38443"/>
        <dbReference type="ChEBI" id="CHEBI:17135"/>
        <dbReference type="ChEBI" id="CHEBI:57287"/>
        <dbReference type="ChEBI" id="CHEBI:77636"/>
        <dbReference type="ChEBI" id="CHEBI:235323"/>
        <dbReference type="EC" id="2.3.1.75"/>
    </reaction>
</comment>
<evidence type="ECO:0000259" key="11">
    <source>
        <dbReference type="Pfam" id="PF03007"/>
    </source>
</evidence>
<keyword evidence="6" id="KW-0256">Endoplasmic reticulum</keyword>
<evidence type="ECO:0000259" key="12">
    <source>
        <dbReference type="Pfam" id="PF06974"/>
    </source>
</evidence>
<dbReference type="PANTHER" id="PTHR31650">
    <property type="entry name" value="O-ACYLTRANSFERASE (WSD1-LIKE) FAMILY PROTEIN"/>
    <property type="match status" value="1"/>
</dbReference>
<comment type="pathway">
    <text evidence="4">Lipid metabolism.</text>
</comment>
<dbReference type="GO" id="GO:0004144">
    <property type="term" value="F:diacylglycerol O-acyltransferase activity"/>
    <property type="evidence" value="ECO:0007669"/>
    <property type="project" value="UniProtKB-EC"/>
</dbReference>
<evidence type="ECO:0000256" key="2">
    <source>
        <dbReference type="ARBA" id="ARBA00004586"/>
    </source>
</evidence>